<dbReference type="PANTHER" id="PTHR18919">
    <property type="entry name" value="ACETYL-COA C-ACYLTRANSFERASE"/>
    <property type="match status" value="1"/>
</dbReference>
<evidence type="ECO:0000256" key="4">
    <source>
        <dbReference type="ARBA" id="ARBA00010982"/>
    </source>
</evidence>
<evidence type="ECO:0000256" key="6">
    <source>
        <dbReference type="ARBA" id="ARBA00016181"/>
    </source>
</evidence>
<feature type="active site" description="Proton acceptor" evidence="15">
    <location>
        <position position="387"/>
    </location>
</feature>
<dbReference type="NCBIfam" id="NF006551">
    <property type="entry name" value="PRK09050.1"/>
    <property type="match status" value="1"/>
</dbReference>
<dbReference type="PROSITE" id="PS00099">
    <property type="entry name" value="THIOLASE_3"/>
    <property type="match status" value="1"/>
</dbReference>
<evidence type="ECO:0000256" key="7">
    <source>
        <dbReference type="ARBA" id="ARBA00022679"/>
    </source>
</evidence>
<comment type="function">
    <text evidence="1">Catalyzes thiolytic cleavage of beta-ketoadipyl-CoA to succinyl-CoA and acetyl-CoA.</text>
</comment>
<dbReference type="Proteomes" id="UP000325684">
    <property type="component" value="Unassembled WGS sequence"/>
</dbReference>
<accession>A0A5N3P808</accession>
<dbReference type="PROSITE" id="PS00098">
    <property type="entry name" value="THIOLASE_1"/>
    <property type="match status" value="1"/>
</dbReference>
<dbReference type="PIRSF" id="PIRSF000429">
    <property type="entry name" value="Ac-CoA_Ac_transf"/>
    <property type="match status" value="1"/>
</dbReference>
<dbReference type="AlphaFoldDB" id="A0A5N3P808"/>
<evidence type="ECO:0000256" key="1">
    <source>
        <dbReference type="ARBA" id="ARBA00003720"/>
    </source>
</evidence>
<keyword evidence="20" id="KW-1185">Reference proteome</keyword>
<comment type="pathway">
    <text evidence="11">Metabolic intermediate biosynthesis; (R)-mevalonate biosynthesis; (R)-mevalonate from acetyl-CoA: step 1/3.</text>
</comment>
<evidence type="ECO:0000256" key="14">
    <source>
        <dbReference type="ARBA" id="ARBA00080155"/>
    </source>
</evidence>
<comment type="catalytic activity">
    <reaction evidence="13">
        <text>succinyl-CoA + acetyl-CoA = 3-oxoadipyl-CoA + CoA</text>
        <dbReference type="Rhea" id="RHEA:19481"/>
        <dbReference type="ChEBI" id="CHEBI:57287"/>
        <dbReference type="ChEBI" id="CHEBI:57288"/>
        <dbReference type="ChEBI" id="CHEBI:57292"/>
        <dbReference type="ChEBI" id="CHEBI:57348"/>
        <dbReference type="EC" id="2.3.1.174"/>
    </reaction>
</comment>
<dbReference type="Pfam" id="PF02803">
    <property type="entry name" value="Thiolase_C"/>
    <property type="match status" value="1"/>
</dbReference>
<keyword evidence="8" id="KW-0583">PHB biosynthesis</keyword>
<evidence type="ECO:0000256" key="15">
    <source>
        <dbReference type="PIRSR" id="PIRSR000429-1"/>
    </source>
</evidence>
<evidence type="ECO:0000256" key="5">
    <source>
        <dbReference type="ARBA" id="ARBA00012233"/>
    </source>
</evidence>
<feature type="active site" description="Acyl-thioester intermediate" evidence="15">
    <location>
        <position position="90"/>
    </location>
</feature>
<dbReference type="InterPro" id="IPR020617">
    <property type="entry name" value="Thiolase_C"/>
</dbReference>
<evidence type="ECO:0000256" key="13">
    <source>
        <dbReference type="ARBA" id="ARBA00048527"/>
    </source>
</evidence>
<feature type="active site" description="Proton acceptor" evidence="15">
    <location>
        <position position="357"/>
    </location>
</feature>
<dbReference type="CDD" id="cd00751">
    <property type="entry name" value="thiolase"/>
    <property type="match status" value="1"/>
</dbReference>
<evidence type="ECO:0000256" key="9">
    <source>
        <dbReference type="ARBA" id="ARBA00022797"/>
    </source>
</evidence>
<dbReference type="InterPro" id="IPR002155">
    <property type="entry name" value="Thiolase"/>
</dbReference>
<dbReference type="InterPro" id="IPR020613">
    <property type="entry name" value="Thiolase_CS"/>
</dbReference>
<dbReference type="OrthoDB" id="9764638at2"/>
<evidence type="ECO:0000313" key="19">
    <source>
        <dbReference type="EMBL" id="KAB0265862.1"/>
    </source>
</evidence>
<keyword evidence="10 16" id="KW-0012">Acyltransferase</keyword>
<dbReference type="InterPro" id="IPR016039">
    <property type="entry name" value="Thiolase-like"/>
</dbReference>
<sequence>MRNAYICAYLRTPIGRYGGVLSSVRADDLGAVPLRALMERFPSVDFEAIDDVIFGCANQAGEDNRNVARMSLLLAGLPGNVSGTTINRLCGSGMDAVIAAARAIRSGDADLIIAGGVESMSRAPFVMPKAETAFSRNAEIFDTTIGWRFVNPLMKQQYGIDSMPETGENVAADFSISRQDQDAFALRSQQKAGAAQKNGRFEKEIVPVTIKQRKGDALTVAADEHPRGDTTLEMLGRLPTPFRKNGTVTAGNASGVNDGAAALIIASEEAMKRYGLAPIARILGGAAAGVAPRIMGIGPVPATQKLCARLGLKPTDFDVIELNEAFASQGIAVLRQLGIPEDGTHVNPNGGAIALGHPLGMSGARITGTAALELKITGKKRALATMCVGVGQGVSIALEAV</sequence>
<comment type="similarity">
    <text evidence="4 16">Belongs to the thiolase-like superfamily. Thiolase family.</text>
</comment>
<evidence type="ECO:0000256" key="2">
    <source>
        <dbReference type="ARBA" id="ARBA00004683"/>
    </source>
</evidence>
<evidence type="ECO:0000259" key="18">
    <source>
        <dbReference type="Pfam" id="PF02803"/>
    </source>
</evidence>
<feature type="domain" description="Thiolase N-terminal" evidence="17">
    <location>
        <begin position="5"/>
        <end position="269"/>
    </location>
</feature>
<reference evidence="19 20" key="1">
    <citation type="journal article" date="2019" name="Microorganisms">
        <title>Genome Insights into the Novel Species Microvirga brassicacearum, a Rapeseed Endophyte with Biotechnological Potential.</title>
        <authorList>
            <person name="Jimenez-Gomez A."/>
            <person name="Saati-Santamaria Z."/>
            <person name="Igual J.M."/>
            <person name="Rivas R."/>
            <person name="Mateos P.F."/>
            <person name="Garcia-Fraile P."/>
        </authorList>
    </citation>
    <scope>NUCLEOTIDE SEQUENCE [LARGE SCALE GENOMIC DNA]</scope>
    <source>
        <strain evidence="19 20">CDVBN77</strain>
    </source>
</reference>
<dbReference type="InterPro" id="IPR020610">
    <property type="entry name" value="Thiolase_AS"/>
</dbReference>
<dbReference type="InterPro" id="IPR012793">
    <property type="entry name" value="PcaF"/>
</dbReference>
<dbReference type="Gene3D" id="3.40.47.10">
    <property type="match status" value="1"/>
</dbReference>
<dbReference type="EMBL" id="VCMV01000026">
    <property type="protein sequence ID" value="KAB0265862.1"/>
    <property type="molecule type" value="Genomic_DNA"/>
</dbReference>
<evidence type="ECO:0000256" key="11">
    <source>
        <dbReference type="ARBA" id="ARBA00037924"/>
    </source>
</evidence>
<dbReference type="NCBIfam" id="TIGR02430">
    <property type="entry name" value="pcaF"/>
    <property type="match status" value="1"/>
</dbReference>
<comment type="pathway">
    <text evidence="3">Aromatic compound metabolism; beta-ketoadipate pathway; acetyl-CoA and succinyl-CoA from 3-oxoadipate: step 2/2.</text>
</comment>
<feature type="domain" description="Thiolase C-terminal" evidence="18">
    <location>
        <begin position="277"/>
        <end position="399"/>
    </location>
</feature>
<evidence type="ECO:0000313" key="20">
    <source>
        <dbReference type="Proteomes" id="UP000325684"/>
    </source>
</evidence>
<dbReference type="InterPro" id="IPR020616">
    <property type="entry name" value="Thiolase_N"/>
</dbReference>
<organism evidence="19 20">
    <name type="scientific">Microvirga brassicacearum</name>
    <dbReference type="NCBI Taxonomy" id="2580413"/>
    <lineage>
        <taxon>Bacteria</taxon>
        <taxon>Pseudomonadati</taxon>
        <taxon>Pseudomonadota</taxon>
        <taxon>Alphaproteobacteria</taxon>
        <taxon>Hyphomicrobiales</taxon>
        <taxon>Methylobacteriaceae</taxon>
        <taxon>Microvirga</taxon>
    </lineage>
</organism>
<evidence type="ECO:0000259" key="17">
    <source>
        <dbReference type="Pfam" id="PF00108"/>
    </source>
</evidence>
<proteinExistence type="inferred from homology"/>
<dbReference type="EC" id="2.3.1.174" evidence="5"/>
<dbReference type="RefSeq" id="WP_150946515.1">
    <property type="nucleotide sequence ID" value="NZ_VCMV01000026.1"/>
</dbReference>
<dbReference type="InterPro" id="IPR020615">
    <property type="entry name" value="Thiolase_acyl_enz_int_AS"/>
</dbReference>
<evidence type="ECO:0000256" key="3">
    <source>
        <dbReference type="ARBA" id="ARBA00005071"/>
    </source>
</evidence>
<evidence type="ECO:0000256" key="12">
    <source>
        <dbReference type="ARBA" id="ARBA00041222"/>
    </source>
</evidence>
<evidence type="ECO:0000256" key="8">
    <source>
        <dbReference type="ARBA" id="ARBA00022752"/>
    </source>
</evidence>
<gene>
    <name evidence="19" type="primary">pcaF</name>
    <name evidence="19" type="ORF">FEZ63_16635</name>
</gene>
<dbReference type="FunFam" id="3.40.47.10:FF:000010">
    <property type="entry name" value="Acetyl-CoA acetyltransferase (Thiolase)"/>
    <property type="match status" value="1"/>
</dbReference>
<dbReference type="Pfam" id="PF00108">
    <property type="entry name" value="Thiolase_N"/>
    <property type="match status" value="1"/>
</dbReference>
<keyword evidence="9" id="KW-0058">Aromatic hydrocarbons catabolism</keyword>
<evidence type="ECO:0000256" key="10">
    <source>
        <dbReference type="ARBA" id="ARBA00023315"/>
    </source>
</evidence>
<protein>
    <recommendedName>
        <fullName evidence="6">Beta-ketoadipyl-CoA thiolase</fullName>
        <ecNumber evidence="5">2.3.1.174</ecNumber>
    </recommendedName>
    <alternativeName>
        <fullName evidence="12">3-oxoadipyl-CoA thiolase</fullName>
    </alternativeName>
    <alternativeName>
        <fullName evidence="14">Beta-ketothiolase</fullName>
    </alternativeName>
</protein>
<dbReference type="SUPFAM" id="SSF53901">
    <property type="entry name" value="Thiolase-like"/>
    <property type="match status" value="2"/>
</dbReference>
<dbReference type="NCBIfam" id="TIGR01930">
    <property type="entry name" value="AcCoA-C-Actrans"/>
    <property type="match status" value="1"/>
</dbReference>
<evidence type="ECO:0000256" key="16">
    <source>
        <dbReference type="RuleBase" id="RU003557"/>
    </source>
</evidence>
<dbReference type="GO" id="GO:0042619">
    <property type="term" value="P:poly-hydroxybutyrate biosynthetic process"/>
    <property type="evidence" value="ECO:0007669"/>
    <property type="project" value="UniProtKB-KW"/>
</dbReference>
<keyword evidence="7 16" id="KW-0808">Transferase</keyword>
<dbReference type="GO" id="GO:0019619">
    <property type="term" value="P:3,4-dihydroxybenzoate catabolic process"/>
    <property type="evidence" value="ECO:0007669"/>
    <property type="project" value="InterPro"/>
</dbReference>
<dbReference type="PROSITE" id="PS00737">
    <property type="entry name" value="THIOLASE_2"/>
    <property type="match status" value="1"/>
</dbReference>
<comment type="pathway">
    <text evidence="2">Biopolymer metabolism; poly-(R)-3-hydroxybutanoate biosynthesis.</text>
</comment>
<dbReference type="GO" id="GO:0033812">
    <property type="term" value="F:3-oxoadipyl-CoA thiolase activity"/>
    <property type="evidence" value="ECO:0007669"/>
    <property type="project" value="UniProtKB-EC"/>
</dbReference>
<dbReference type="PANTHER" id="PTHR18919:SF107">
    <property type="entry name" value="ACETYL-COA ACETYLTRANSFERASE, CYTOSOLIC"/>
    <property type="match status" value="1"/>
</dbReference>
<comment type="caution">
    <text evidence="19">The sequence shown here is derived from an EMBL/GenBank/DDBJ whole genome shotgun (WGS) entry which is preliminary data.</text>
</comment>
<name>A0A5N3P808_9HYPH</name>